<reference evidence="2 4" key="1">
    <citation type="submission" date="2016-10" db="EMBL/GenBank/DDBJ databases">
        <authorList>
            <person name="Varghese N."/>
            <person name="Submissions S."/>
        </authorList>
    </citation>
    <scope>NUCLEOTIDE SEQUENCE [LARGE SCALE GENOMIC DNA]</scope>
    <source>
        <strain evidence="2 4">CGMCC 1.7012</strain>
    </source>
</reference>
<name>A0AA94H6K0_9ENTR</name>
<dbReference type="RefSeq" id="WP_139227944.1">
    <property type="nucleotide sequence ID" value="NZ_CP014007.2"/>
</dbReference>
<sequence length="88" mass="9419">MVTTTHSAMKTVTSRSDAYIMKRSGVVAHNQATERVITSEQLNRMTPAGAPVTASREEVLSVLSRSANSINTPHVLIIEAAGGIRTKI</sequence>
<reference evidence="1 3" key="2">
    <citation type="submission" date="2021-03" db="EMBL/GenBank/DDBJ databases">
        <authorList>
            <person name="Li Y."/>
            <person name="Li S."/>
            <person name="Chen M."/>
            <person name="Peng G."/>
            <person name="Tan Z."/>
            <person name="An Q."/>
        </authorList>
    </citation>
    <scope>NUCLEOTIDE SEQUENCE [LARGE SCALE GENOMIC DNA]</scope>
    <source>
        <strain evidence="1 3">Ola 51</strain>
    </source>
</reference>
<organism evidence="2 4">
    <name type="scientific">Kosakonia oryzae</name>
    <dbReference type="NCBI Taxonomy" id="497725"/>
    <lineage>
        <taxon>Bacteria</taxon>
        <taxon>Pseudomonadati</taxon>
        <taxon>Pseudomonadota</taxon>
        <taxon>Gammaproteobacteria</taxon>
        <taxon>Enterobacterales</taxon>
        <taxon>Enterobacteriaceae</taxon>
        <taxon>Kosakonia</taxon>
    </lineage>
</organism>
<evidence type="ECO:0000313" key="2">
    <source>
        <dbReference type="EMBL" id="SFD05909.1"/>
    </source>
</evidence>
<evidence type="ECO:0000313" key="4">
    <source>
        <dbReference type="Proteomes" id="UP000182314"/>
    </source>
</evidence>
<keyword evidence="3" id="KW-1185">Reference proteome</keyword>
<dbReference type="Proteomes" id="UP000078227">
    <property type="component" value="Chromosome"/>
</dbReference>
<gene>
    <name evidence="1" type="ORF">AWR26_21880</name>
    <name evidence="2" type="ORF">SAMN05216286_4143</name>
</gene>
<protein>
    <submittedName>
        <fullName evidence="2">Uncharacterized protein</fullName>
    </submittedName>
</protein>
<dbReference type="Proteomes" id="UP000182314">
    <property type="component" value="Unassembled WGS sequence"/>
</dbReference>
<dbReference type="EMBL" id="CP014007">
    <property type="protein sequence ID" value="ANI84673.2"/>
    <property type="molecule type" value="Genomic_DNA"/>
</dbReference>
<accession>A0AA94H6K0</accession>
<dbReference type="EMBL" id="FOKO01000005">
    <property type="protein sequence ID" value="SFD05909.1"/>
    <property type="molecule type" value="Genomic_DNA"/>
</dbReference>
<dbReference type="AlphaFoldDB" id="A0AA94H6K0"/>
<proteinExistence type="predicted"/>
<evidence type="ECO:0000313" key="1">
    <source>
        <dbReference type="EMBL" id="ANI84673.2"/>
    </source>
</evidence>
<evidence type="ECO:0000313" key="3">
    <source>
        <dbReference type="Proteomes" id="UP000078227"/>
    </source>
</evidence>